<dbReference type="GeneID" id="87838143"/>
<feature type="region of interest" description="Disordered" evidence="1">
    <location>
        <begin position="1126"/>
        <end position="1183"/>
    </location>
</feature>
<gene>
    <name evidence="4" type="ORF">B0H64DRAFT_339155</name>
</gene>
<dbReference type="PROSITE" id="PS51468">
    <property type="entry name" value="VIT"/>
    <property type="match status" value="1"/>
</dbReference>
<dbReference type="RefSeq" id="XP_062660871.1">
    <property type="nucleotide sequence ID" value="XM_062801195.1"/>
</dbReference>
<dbReference type="PANTHER" id="PTHR45737">
    <property type="entry name" value="VON WILLEBRAND FACTOR A DOMAIN-CONTAINING PROTEIN 5A"/>
    <property type="match status" value="1"/>
</dbReference>
<dbReference type="EMBL" id="JAUEPN010000003">
    <property type="protein sequence ID" value="KAK3297357.1"/>
    <property type="molecule type" value="Genomic_DNA"/>
</dbReference>
<dbReference type="InterPro" id="IPR013694">
    <property type="entry name" value="VIT"/>
</dbReference>
<dbReference type="AlphaFoldDB" id="A0AAE0HJH8"/>
<dbReference type="Proteomes" id="UP001278766">
    <property type="component" value="Unassembled WGS sequence"/>
</dbReference>
<dbReference type="Gene3D" id="3.40.50.410">
    <property type="entry name" value="von Willebrand factor, type A domain"/>
    <property type="match status" value="1"/>
</dbReference>
<proteinExistence type="predicted"/>
<reference evidence="4" key="1">
    <citation type="journal article" date="2023" name="Mol. Phylogenet. Evol.">
        <title>Genome-scale phylogeny and comparative genomics of the fungal order Sordariales.</title>
        <authorList>
            <person name="Hensen N."/>
            <person name="Bonometti L."/>
            <person name="Westerberg I."/>
            <person name="Brannstrom I.O."/>
            <person name="Guillou S."/>
            <person name="Cros-Aarteil S."/>
            <person name="Calhoun S."/>
            <person name="Haridas S."/>
            <person name="Kuo A."/>
            <person name="Mondo S."/>
            <person name="Pangilinan J."/>
            <person name="Riley R."/>
            <person name="LaButti K."/>
            <person name="Andreopoulos B."/>
            <person name="Lipzen A."/>
            <person name="Chen C."/>
            <person name="Yan M."/>
            <person name="Daum C."/>
            <person name="Ng V."/>
            <person name="Clum A."/>
            <person name="Steindorff A."/>
            <person name="Ohm R.A."/>
            <person name="Martin F."/>
            <person name="Silar P."/>
            <person name="Natvig D.O."/>
            <person name="Lalanne C."/>
            <person name="Gautier V."/>
            <person name="Ament-Velasquez S.L."/>
            <person name="Kruys A."/>
            <person name="Hutchinson M.I."/>
            <person name="Powell A.J."/>
            <person name="Barry K."/>
            <person name="Miller A.N."/>
            <person name="Grigoriev I.V."/>
            <person name="Debuchy R."/>
            <person name="Gladieux P."/>
            <person name="Hiltunen Thoren M."/>
            <person name="Johannesson H."/>
        </authorList>
    </citation>
    <scope>NUCLEOTIDE SEQUENCE</scope>
    <source>
        <strain evidence="4">CBS 168.71</strain>
    </source>
</reference>
<dbReference type="PROSITE" id="PS50234">
    <property type="entry name" value="VWFA"/>
    <property type="match status" value="1"/>
</dbReference>
<feature type="compositionally biased region" description="Basic and acidic residues" evidence="1">
    <location>
        <begin position="807"/>
        <end position="818"/>
    </location>
</feature>
<dbReference type="SMART" id="SM00609">
    <property type="entry name" value="VIT"/>
    <property type="match status" value="1"/>
</dbReference>
<name>A0AAE0HJH8_9PEZI</name>
<feature type="compositionally biased region" description="Basic and acidic residues" evidence="1">
    <location>
        <begin position="825"/>
        <end position="856"/>
    </location>
</feature>
<dbReference type="PANTHER" id="PTHR45737:SF6">
    <property type="entry name" value="VON WILLEBRAND FACTOR A DOMAIN-CONTAINING PROTEIN 5A"/>
    <property type="match status" value="1"/>
</dbReference>
<feature type="domain" description="VWFA" evidence="2">
    <location>
        <begin position="383"/>
        <end position="556"/>
    </location>
</feature>
<keyword evidence="5" id="KW-1185">Reference proteome</keyword>
<accession>A0AAE0HJH8</accession>
<dbReference type="Pfam" id="PF08487">
    <property type="entry name" value="VIT"/>
    <property type="match status" value="1"/>
</dbReference>
<feature type="region of interest" description="Disordered" evidence="1">
    <location>
        <begin position="754"/>
        <end position="988"/>
    </location>
</feature>
<feature type="compositionally biased region" description="Basic and acidic residues" evidence="1">
    <location>
        <begin position="903"/>
        <end position="913"/>
    </location>
</feature>
<evidence type="ECO:0000256" key="1">
    <source>
        <dbReference type="SAM" id="MobiDB-lite"/>
    </source>
</evidence>
<comment type="caution">
    <text evidence="4">The sequence shown here is derived from an EMBL/GenBank/DDBJ whole genome shotgun (WGS) entry which is preliminary data.</text>
</comment>
<protein>
    <submittedName>
        <fullName evidence="4">von Willebrand factor type A domain-containing protein</fullName>
    </submittedName>
</protein>
<evidence type="ECO:0000313" key="5">
    <source>
        <dbReference type="Proteomes" id="UP001278766"/>
    </source>
</evidence>
<dbReference type="Pfam" id="PF13768">
    <property type="entry name" value="VWA_3"/>
    <property type="match status" value="1"/>
</dbReference>
<dbReference type="InterPro" id="IPR036465">
    <property type="entry name" value="vWFA_dom_sf"/>
</dbReference>
<feature type="compositionally biased region" description="Basic and acidic residues" evidence="1">
    <location>
        <begin position="1153"/>
        <end position="1177"/>
    </location>
</feature>
<dbReference type="InterPro" id="IPR002035">
    <property type="entry name" value="VWF_A"/>
</dbReference>
<evidence type="ECO:0000313" key="4">
    <source>
        <dbReference type="EMBL" id="KAK3297357.1"/>
    </source>
</evidence>
<reference evidence="4" key="2">
    <citation type="submission" date="2023-06" db="EMBL/GenBank/DDBJ databases">
        <authorList>
            <consortium name="Lawrence Berkeley National Laboratory"/>
            <person name="Haridas S."/>
            <person name="Hensen N."/>
            <person name="Bonometti L."/>
            <person name="Westerberg I."/>
            <person name="Brannstrom I.O."/>
            <person name="Guillou S."/>
            <person name="Cros-Aarteil S."/>
            <person name="Calhoun S."/>
            <person name="Kuo A."/>
            <person name="Mondo S."/>
            <person name="Pangilinan J."/>
            <person name="Riley R."/>
            <person name="Labutti K."/>
            <person name="Andreopoulos B."/>
            <person name="Lipzen A."/>
            <person name="Chen C."/>
            <person name="Yanf M."/>
            <person name="Daum C."/>
            <person name="Ng V."/>
            <person name="Clum A."/>
            <person name="Steindorff A."/>
            <person name="Ohm R."/>
            <person name="Martin F."/>
            <person name="Silar P."/>
            <person name="Natvig D."/>
            <person name="Lalanne C."/>
            <person name="Gautier V."/>
            <person name="Ament-Velasquez S.L."/>
            <person name="Kruys A."/>
            <person name="Hutchinson M.I."/>
            <person name="Powell A.J."/>
            <person name="Barry K."/>
            <person name="Miller A.N."/>
            <person name="Grigoriev I.V."/>
            <person name="Debuchy R."/>
            <person name="Gladieux P."/>
            <person name="Thoren M.H."/>
            <person name="Johannesson H."/>
        </authorList>
    </citation>
    <scope>NUCLEOTIDE SEQUENCE</scope>
    <source>
        <strain evidence="4">CBS 168.71</strain>
    </source>
</reference>
<feature type="compositionally biased region" description="Polar residues" evidence="1">
    <location>
        <begin position="955"/>
        <end position="987"/>
    </location>
</feature>
<dbReference type="SUPFAM" id="SSF53300">
    <property type="entry name" value="vWA-like"/>
    <property type="match status" value="1"/>
</dbReference>
<feature type="domain" description="VIT" evidence="3">
    <location>
        <begin position="91"/>
        <end position="222"/>
    </location>
</feature>
<sequence>MARQRDGLGRIFAAGIVWDPEEPLPEELQDDGMFSSGGESQDVLDVVPFRKGLSAAGHGYGRFGGLNQVSVDHSSQPAAATWPIGGTKSNKLPRFAVQEQGRNVLPPLSVTADASIVQDTAKVTVTQLFWNDSGVPIKEAAFTFPLATGCTVTGFSCRIGTNKIIKGAVKAKEEAREAFRHHIRHHETAAGLLEQDTPEIFTTTLGNVPERTKVKVELTYITVLKHRFSDTKNTATLTLPTSIAPRYGDVPEEYNDAATTNVPHGLALEIEIVESERIASIVSTTHAVAVTRRRGARTAQSFADLAGEGDGSNVETASVTLESGRIFLDKDFVLDIVTTSGDNEENPQAWLEQHPTMPDHKTLMLTLPSGFLARNAPPMQRSEILFLADCSGSMKDKIKPLRSAMQFFLKGIPEGRKFNIWCFGTKYASWQPRSVDYTEETLNSALSWVETDMKANMGGTELLPAVQAIVTAREKALMTDVIVLTDGQTWRLGQTLDFIQKTRGLTEGRVRFFALGIGRAVSHALVDGIAKAGGGYADVVQEASQGGWEDRVVSMAKAALMSAHLGPLHLAFNIQDQTGNIRSSTLADAKRSPADTSALNPFDRSRIYFHLDCLKNTEDIKSVRVEVQANHDTKTLTIPVIALGKRDTTLHKLAARAMLDDLERGRSHIHLGPDRPLAGSWQETSMVRKEAEEIACQWSLVSKWTSFFLAEECYTPTGNDAFMDGVMEVKVSPGDDLLLPHPVVQHIATLQPADSAASASGPHNLAVDAVGSAPRNHGRPRNISSMPPPVHKQSRPSGALMKKLHRDARDGGERRAEPDGSSTSKEPRLRSRGDEKEKLFLERLQHRFDSSEESRPSRRSGSSRRSDVDPKVTCTTKPVIATPAGSSAQCPSPDSEAQVRCAIESERSPDDRRASRRAPPPPFGMPPNVLGEARSRGSGELSAPPRAPPSPTASDYPTSSLSRNAPPTTSLRGWQPSSTPGPGNQSGPPKRYFVSSFLNFQQYDGAVDFGSWVLAETFLGKDTADELRSFKEEWQGLSDRGVWTAAVHVLLERNFQSCKSLWELMAIKTASYCASISLRPGSDLLEVVRRLLEGLKLPFDQQQEERTVDAAPETVTVDPVALADPKAENGLPLGNLSEGMVSVPSSATVAHDPILEGDVKEHPDEEPKKRKAEKEEQSETAGV</sequence>
<organism evidence="4 5">
    <name type="scientific">Chaetomium fimeti</name>
    <dbReference type="NCBI Taxonomy" id="1854472"/>
    <lineage>
        <taxon>Eukaryota</taxon>
        <taxon>Fungi</taxon>
        <taxon>Dikarya</taxon>
        <taxon>Ascomycota</taxon>
        <taxon>Pezizomycotina</taxon>
        <taxon>Sordariomycetes</taxon>
        <taxon>Sordariomycetidae</taxon>
        <taxon>Sordariales</taxon>
        <taxon>Chaetomiaceae</taxon>
        <taxon>Chaetomium</taxon>
    </lineage>
</organism>
<evidence type="ECO:0000259" key="2">
    <source>
        <dbReference type="PROSITE" id="PS50234"/>
    </source>
</evidence>
<evidence type="ECO:0000259" key="3">
    <source>
        <dbReference type="PROSITE" id="PS51468"/>
    </source>
</evidence>